<evidence type="ECO:0000256" key="2">
    <source>
        <dbReference type="SAM" id="MobiDB-lite"/>
    </source>
</evidence>
<evidence type="ECO:0000313" key="4">
    <source>
        <dbReference type="Proteomes" id="UP000652761"/>
    </source>
</evidence>
<dbReference type="Proteomes" id="UP000652761">
    <property type="component" value="Unassembled WGS sequence"/>
</dbReference>
<name>A0A843UZ23_COLES</name>
<dbReference type="GO" id="GO:0009733">
    <property type="term" value="P:response to auxin"/>
    <property type="evidence" value="ECO:0007669"/>
    <property type="project" value="InterPro"/>
</dbReference>
<dbReference type="EMBL" id="NMUH01000930">
    <property type="protein sequence ID" value="MQL86834.1"/>
    <property type="molecule type" value="Genomic_DNA"/>
</dbReference>
<organism evidence="3 4">
    <name type="scientific">Colocasia esculenta</name>
    <name type="common">Wild taro</name>
    <name type="synonym">Arum esculentum</name>
    <dbReference type="NCBI Taxonomy" id="4460"/>
    <lineage>
        <taxon>Eukaryota</taxon>
        <taxon>Viridiplantae</taxon>
        <taxon>Streptophyta</taxon>
        <taxon>Embryophyta</taxon>
        <taxon>Tracheophyta</taxon>
        <taxon>Spermatophyta</taxon>
        <taxon>Magnoliopsida</taxon>
        <taxon>Liliopsida</taxon>
        <taxon>Araceae</taxon>
        <taxon>Aroideae</taxon>
        <taxon>Colocasieae</taxon>
        <taxon>Colocasia</taxon>
    </lineage>
</organism>
<dbReference type="PANTHER" id="PTHR31374">
    <property type="entry name" value="AUXIN-INDUCED PROTEIN-LIKE-RELATED"/>
    <property type="match status" value="1"/>
</dbReference>
<comment type="caution">
    <text evidence="3">The sequence shown here is derived from an EMBL/GenBank/DDBJ whole genome shotgun (WGS) entry which is preliminary data.</text>
</comment>
<dbReference type="AlphaFoldDB" id="A0A843UZ23"/>
<keyword evidence="4" id="KW-1185">Reference proteome</keyword>
<dbReference type="Pfam" id="PF02519">
    <property type="entry name" value="Auxin_inducible"/>
    <property type="match status" value="1"/>
</dbReference>
<accession>A0A843UZ23</accession>
<feature type="region of interest" description="Disordered" evidence="2">
    <location>
        <begin position="118"/>
        <end position="141"/>
    </location>
</feature>
<evidence type="ECO:0000256" key="1">
    <source>
        <dbReference type="ARBA" id="ARBA00006974"/>
    </source>
</evidence>
<gene>
    <name evidence="3" type="ORF">Taro_019369</name>
</gene>
<protein>
    <submittedName>
        <fullName evidence="3">Uncharacterized protein</fullName>
    </submittedName>
</protein>
<dbReference type="PANTHER" id="PTHR31374:SF7">
    <property type="entry name" value="SAUR-LIKE AUXIN-RESPONSIVE PROTEIN FAMILY"/>
    <property type="match status" value="1"/>
</dbReference>
<reference evidence="3" key="1">
    <citation type="submission" date="2017-07" db="EMBL/GenBank/DDBJ databases">
        <title>Taro Niue Genome Assembly and Annotation.</title>
        <authorList>
            <person name="Atibalentja N."/>
            <person name="Keating K."/>
            <person name="Fields C.J."/>
        </authorList>
    </citation>
    <scope>NUCLEOTIDE SEQUENCE</scope>
    <source>
        <strain evidence="3">Niue_2</strain>
        <tissue evidence="3">Leaf</tissue>
    </source>
</reference>
<dbReference type="InterPro" id="IPR003676">
    <property type="entry name" value="SAUR_fam"/>
</dbReference>
<sequence>MRAMRISAFAFPGHLSARQTPPLLSPPSFIPPPPFLSHGGSSVESFPIHLMMASSLHSRRQIQRYPSPPSWISRTRHLIHLRTPASRSATMGEESGKVTSLGIAKLKEMMQKWQSLALGPKEEEGLEEEEEQPEKPSGIPPLVEKRLKSLHIACDSDEEGCHSPEPPPDVPKGYFAVYVGEEQRRFVIPTSYLGQPVFKVLLEKVEEEFGFDHQGAITFPCEIETFKYILQFMERHRKGLTDDEGNPTDVEEE</sequence>
<proteinExistence type="inferred from homology"/>
<evidence type="ECO:0000313" key="3">
    <source>
        <dbReference type="EMBL" id="MQL86834.1"/>
    </source>
</evidence>
<dbReference type="OrthoDB" id="1916968at2759"/>
<comment type="similarity">
    <text evidence="1">Belongs to the ARG7 family.</text>
</comment>